<dbReference type="KEGG" id="lul:LPB138_02085"/>
<dbReference type="STRING" id="1850246.LPB138_02085"/>
<organism evidence="1 2">
    <name type="scientific">Urechidicola croceus</name>
    <dbReference type="NCBI Taxonomy" id="1850246"/>
    <lineage>
        <taxon>Bacteria</taxon>
        <taxon>Pseudomonadati</taxon>
        <taxon>Bacteroidota</taxon>
        <taxon>Flavobacteriia</taxon>
        <taxon>Flavobacteriales</taxon>
        <taxon>Flavobacteriaceae</taxon>
        <taxon>Urechidicola</taxon>
    </lineage>
</organism>
<dbReference type="OrthoDB" id="979732at2"/>
<evidence type="ECO:0000313" key="1">
    <source>
        <dbReference type="EMBL" id="AOW19540.1"/>
    </source>
</evidence>
<keyword evidence="2" id="KW-1185">Reference proteome</keyword>
<sequence>MNTIGNQFYQNLGKIFYAVAASDKVVRDEEFQTLKEVIKSHWMDIDNIEDEFGMDSALQIEIVFDWFNANENELHADDCFNDFKDFKKEHESIFTPKVERTIWRTCIAIADAFYGKNKAEKEMLAKIKEILLG</sequence>
<dbReference type="EMBL" id="CP017478">
    <property type="protein sequence ID" value="AOW19540.1"/>
    <property type="molecule type" value="Genomic_DNA"/>
</dbReference>
<proteinExistence type="predicted"/>
<name>A0A1D8P4M6_9FLAO</name>
<dbReference type="Proteomes" id="UP000176050">
    <property type="component" value="Chromosome"/>
</dbReference>
<protein>
    <recommendedName>
        <fullName evidence="3">Co-chaperone DjlA N-terminal domain-containing protein</fullName>
    </recommendedName>
</protein>
<gene>
    <name evidence="1" type="ORF">LPB138_02085</name>
</gene>
<evidence type="ECO:0000313" key="2">
    <source>
        <dbReference type="Proteomes" id="UP000176050"/>
    </source>
</evidence>
<accession>A0A1D8P4M6</accession>
<dbReference type="Gene3D" id="1.10.3680.10">
    <property type="entry name" value="TerB-like"/>
    <property type="match status" value="1"/>
</dbReference>
<dbReference type="AlphaFoldDB" id="A0A1D8P4M6"/>
<dbReference type="RefSeq" id="WP_070235656.1">
    <property type="nucleotide sequence ID" value="NZ_CP017478.1"/>
</dbReference>
<dbReference type="SUPFAM" id="SSF158682">
    <property type="entry name" value="TerB-like"/>
    <property type="match status" value="1"/>
</dbReference>
<reference evidence="1 2" key="1">
    <citation type="submission" date="2016-10" db="EMBL/GenBank/DDBJ databases">
        <title>Lutibacter sp. LPB0138, isolated from marine gastropod.</title>
        <authorList>
            <person name="Kim E."/>
            <person name="Yi H."/>
        </authorList>
    </citation>
    <scope>NUCLEOTIDE SEQUENCE [LARGE SCALE GENOMIC DNA]</scope>
    <source>
        <strain evidence="1 2">LPB0138</strain>
    </source>
</reference>
<dbReference type="InterPro" id="IPR029024">
    <property type="entry name" value="TerB-like"/>
</dbReference>
<evidence type="ECO:0008006" key="3">
    <source>
        <dbReference type="Google" id="ProtNLM"/>
    </source>
</evidence>